<dbReference type="Proteomes" id="UP000240571">
    <property type="component" value="Unassembled WGS sequence"/>
</dbReference>
<sequence length="109" mass="11390">MSWCERAGCGLSACCGDWFFCGERACCGEQACCGERACPALGGEAALKPGTADCLKDRMGSIGAASPPNAGQARSPQKKPAHDNKPAHHKKLAHHKNRACAPPINEGRT</sequence>
<reference evidence="2 3" key="1">
    <citation type="submission" date="2018-03" db="EMBL/GenBank/DDBJ databases">
        <title>Diversity of bacteria associated with corn roots inoculated with woodland soils in Canada, and Description of Pseudomonas aylmerense sp. nov.</title>
        <authorList>
            <person name="Tambong J.T."/>
            <person name="Xu R."/>
            <person name="Tchagang C."/>
        </authorList>
    </citation>
    <scope>NUCLEOTIDE SEQUENCE [LARGE SCALE GENOMIC DNA]</scope>
    <source>
        <strain evidence="2 3">S1E44</strain>
    </source>
</reference>
<dbReference type="OrthoDB" id="7032131at2"/>
<name>A0A2T4FM57_9PSED</name>
<protein>
    <submittedName>
        <fullName evidence="2">Uncharacterized protein</fullName>
    </submittedName>
</protein>
<dbReference type="EMBL" id="PYWW01000055">
    <property type="protein sequence ID" value="PTC24489.1"/>
    <property type="molecule type" value="Genomic_DNA"/>
</dbReference>
<gene>
    <name evidence="2" type="ORF">C9382_25865</name>
</gene>
<evidence type="ECO:0000256" key="1">
    <source>
        <dbReference type="SAM" id="MobiDB-lite"/>
    </source>
</evidence>
<dbReference type="AlphaFoldDB" id="A0A2T4FM57"/>
<feature type="region of interest" description="Disordered" evidence="1">
    <location>
        <begin position="59"/>
        <end position="109"/>
    </location>
</feature>
<accession>A0A2T4FM57</accession>
<evidence type="ECO:0000313" key="2">
    <source>
        <dbReference type="EMBL" id="PTC24489.1"/>
    </source>
</evidence>
<proteinExistence type="predicted"/>
<organism evidence="2 3">
    <name type="scientific">Pseudomonas aylmerensis</name>
    <dbReference type="NCBI Taxonomy" id="1869229"/>
    <lineage>
        <taxon>Bacteria</taxon>
        <taxon>Pseudomonadati</taxon>
        <taxon>Pseudomonadota</taxon>
        <taxon>Gammaproteobacteria</taxon>
        <taxon>Pseudomonadales</taxon>
        <taxon>Pseudomonadaceae</taxon>
        <taxon>Pseudomonas</taxon>
    </lineage>
</organism>
<feature type="compositionally biased region" description="Basic residues" evidence="1">
    <location>
        <begin position="87"/>
        <end position="98"/>
    </location>
</feature>
<evidence type="ECO:0000313" key="3">
    <source>
        <dbReference type="Proteomes" id="UP000240571"/>
    </source>
</evidence>
<comment type="caution">
    <text evidence="2">The sequence shown here is derived from an EMBL/GenBank/DDBJ whole genome shotgun (WGS) entry which is preliminary data.</text>
</comment>